<feature type="domain" description="DUF3899" evidence="2">
    <location>
        <begin position="33"/>
        <end position="115"/>
    </location>
</feature>
<dbReference type="AlphaFoldDB" id="A0A0J1INQ5"/>
<dbReference type="Proteomes" id="UP000036045">
    <property type="component" value="Unassembled WGS sequence"/>
</dbReference>
<dbReference type="RefSeq" id="WP_047940916.1">
    <property type="nucleotide sequence ID" value="NZ_CP053989.1"/>
</dbReference>
<keyword evidence="1" id="KW-1133">Transmembrane helix</keyword>
<keyword evidence="4" id="KW-1185">Reference proteome</keyword>
<dbReference type="EMBL" id="LDPH01000003">
    <property type="protein sequence ID" value="KLV27596.1"/>
    <property type="molecule type" value="Genomic_DNA"/>
</dbReference>
<feature type="transmembrane region" description="Helical" evidence="1">
    <location>
        <begin position="99"/>
        <end position="119"/>
    </location>
</feature>
<comment type="caution">
    <text evidence="3">The sequence shown here is derived from an EMBL/GenBank/DDBJ whole genome shotgun (WGS) entry which is preliminary data.</text>
</comment>
<protein>
    <recommendedName>
        <fullName evidence="2">DUF3899 domain-containing protein</fullName>
    </recommendedName>
</protein>
<gene>
    <name evidence="3" type="ORF">ABW02_05460</name>
</gene>
<keyword evidence="1" id="KW-0812">Transmembrane</keyword>
<proteinExistence type="predicted"/>
<feature type="transmembrane region" description="Helical" evidence="1">
    <location>
        <begin position="35"/>
        <end position="53"/>
    </location>
</feature>
<dbReference type="GeneID" id="80427391"/>
<evidence type="ECO:0000313" key="4">
    <source>
        <dbReference type="Proteomes" id="UP000036045"/>
    </source>
</evidence>
<dbReference type="Pfam" id="PF13038">
    <property type="entry name" value="DUF3899"/>
    <property type="match status" value="1"/>
</dbReference>
<dbReference type="InterPro" id="IPR025007">
    <property type="entry name" value="DUF3899"/>
</dbReference>
<dbReference type="PATRIC" id="fig|1397.4.peg.3199"/>
<keyword evidence="1" id="KW-0472">Membrane</keyword>
<dbReference type="OrthoDB" id="2989943at2"/>
<evidence type="ECO:0000256" key="1">
    <source>
        <dbReference type="SAM" id="Phobius"/>
    </source>
</evidence>
<feature type="transmembrane region" description="Helical" evidence="1">
    <location>
        <begin position="7"/>
        <end position="29"/>
    </location>
</feature>
<accession>A0A0J1INQ5</accession>
<evidence type="ECO:0000313" key="3">
    <source>
        <dbReference type="EMBL" id="KLV27596.1"/>
    </source>
</evidence>
<organism evidence="3 4">
    <name type="scientific">Niallia circulans</name>
    <name type="common">Bacillus circulans</name>
    <dbReference type="NCBI Taxonomy" id="1397"/>
    <lineage>
        <taxon>Bacteria</taxon>
        <taxon>Bacillati</taxon>
        <taxon>Bacillota</taxon>
        <taxon>Bacilli</taxon>
        <taxon>Bacillales</taxon>
        <taxon>Bacillaceae</taxon>
        <taxon>Niallia</taxon>
    </lineage>
</organism>
<evidence type="ECO:0000259" key="2">
    <source>
        <dbReference type="Pfam" id="PF13038"/>
    </source>
</evidence>
<name>A0A0J1INQ5_NIACI</name>
<sequence length="120" mass="14649">MQNKKWSIFLINLFLTFILFFISSSSYSFVHYINAVFYLTFFYIVIFLFMYIAKGGFFDGVTFSFRRFHHVILKSNDYLEEWKEKPLPSQKFNKRFYSVLKFQVISLFAYLLILLIIYYI</sequence>
<reference evidence="3 4" key="1">
    <citation type="submission" date="2015-05" db="EMBL/GenBank/DDBJ databases">
        <title>Whole genome sequence and identification of bacterial endophytes from Costus igneus.</title>
        <authorList>
            <person name="Lee Y.P."/>
            <person name="Gan H.M."/>
            <person name="Eng W."/>
            <person name="Wheatley M.S."/>
            <person name="Caraballo A."/>
            <person name="Polter S."/>
            <person name="Savka M.A."/>
            <person name="Hudson A.O."/>
        </authorList>
    </citation>
    <scope>NUCLEOTIDE SEQUENCE [LARGE SCALE GENOMIC DNA]</scope>
    <source>
        <strain evidence="3 4">RIT379</strain>
    </source>
</reference>